<accession>F4RBC7</accession>
<dbReference type="EMBL" id="GL883095">
    <property type="protein sequence ID" value="EGG10061.1"/>
    <property type="molecule type" value="Genomic_DNA"/>
</dbReference>
<evidence type="ECO:0008006" key="5">
    <source>
        <dbReference type="Google" id="ProtNLM"/>
    </source>
</evidence>
<feature type="region of interest" description="Disordered" evidence="1">
    <location>
        <begin position="72"/>
        <end position="93"/>
    </location>
</feature>
<dbReference type="InParanoid" id="F4RBC7"/>
<dbReference type="GeneID" id="18921960"/>
<gene>
    <name evidence="3" type="ORF">MELLADRAFT_103402</name>
</gene>
<dbReference type="KEGG" id="mlr:MELLADRAFT_103402"/>
<sequence>MQSSTLILALTLILFCKASPLELEQAGDSEMGKLLERGNSQIEAKPLHLSRAISQAVPHLDYEDHIFSIGSKPDPPLSQTSTEGGSMDPPKLHLGKHARPKKFRLIFRQDDLQYRKKRQIQSQRISLCPEIKYFYSFCWAYGPSLLELTR</sequence>
<dbReference type="RefSeq" id="XP_007406362.1">
    <property type="nucleotide sequence ID" value="XM_007406300.1"/>
</dbReference>
<dbReference type="OrthoDB" id="10493917at2759"/>
<keyword evidence="4" id="KW-1185">Reference proteome</keyword>
<feature type="chain" id="PRO_5003314973" description="Secreted protein" evidence="2">
    <location>
        <begin position="19"/>
        <end position="150"/>
    </location>
</feature>
<feature type="signal peptide" evidence="2">
    <location>
        <begin position="1"/>
        <end position="18"/>
    </location>
</feature>
<keyword evidence="2" id="KW-0732">Signal</keyword>
<evidence type="ECO:0000313" key="4">
    <source>
        <dbReference type="Proteomes" id="UP000001072"/>
    </source>
</evidence>
<organism evidence="4">
    <name type="scientific">Melampsora larici-populina (strain 98AG31 / pathotype 3-4-7)</name>
    <name type="common">Poplar leaf rust fungus</name>
    <dbReference type="NCBI Taxonomy" id="747676"/>
    <lineage>
        <taxon>Eukaryota</taxon>
        <taxon>Fungi</taxon>
        <taxon>Dikarya</taxon>
        <taxon>Basidiomycota</taxon>
        <taxon>Pucciniomycotina</taxon>
        <taxon>Pucciniomycetes</taxon>
        <taxon>Pucciniales</taxon>
        <taxon>Melampsoraceae</taxon>
        <taxon>Melampsora</taxon>
    </lineage>
</organism>
<proteinExistence type="predicted"/>
<reference evidence="4" key="1">
    <citation type="journal article" date="2011" name="Proc. Natl. Acad. Sci. U.S.A.">
        <title>Obligate biotrophy features unraveled by the genomic analysis of rust fungi.</title>
        <authorList>
            <person name="Duplessis S."/>
            <person name="Cuomo C.A."/>
            <person name="Lin Y.-C."/>
            <person name="Aerts A."/>
            <person name="Tisserant E."/>
            <person name="Veneault-Fourrey C."/>
            <person name="Joly D.L."/>
            <person name="Hacquard S."/>
            <person name="Amselem J."/>
            <person name="Cantarel B.L."/>
            <person name="Chiu R."/>
            <person name="Coutinho P.M."/>
            <person name="Feau N."/>
            <person name="Field M."/>
            <person name="Frey P."/>
            <person name="Gelhaye E."/>
            <person name="Goldberg J."/>
            <person name="Grabherr M.G."/>
            <person name="Kodira C.D."/>
            <person name="Kohler A."/>
            <person name="Kuees U."/>
            <person name="Lindquist E.A."/>
            <person name="Lucas S.M."/>
            <person name="Mago R."/>
            <person name="Mauceli E."/>
            <person name="Morin E."/>
            <person name="Murat C."/>
            <person name="Pangilinan J.L."/>
            <person name="Park R."/>
            <person name="Pearson M."/>
            <person name="Quesneville H."/>
            <person name="Rouhier N."/>
            <person name="Sakthikumar S."/>
            <person name="Salamov A.A."/>
            <person name="Schmutz J."/>
            <person name="Selles B."/>
            <person name="Shapiro H."/>
            <person name="Tanguay P."/>
            <person name="Tuskan G.A."/>
            <person name="Henrissat B."/>
            <person name="Van de Peer Y."/>
            <person name="Rouze P."/>
            <person name="Ellis J.G."/>
            <person name="Dodds P.N."/>
            <person name="Schein J.E."/>
            <person name="Zhong S."/>
            <person name="Hamelin R.C."/>
            <person name="Grigoriev I.V."/>
            <person name="Szabo L.J."/>
            <person name="Martin F."/>
        </authorList>
    </citation>
    <scope>NUCLEOTIDE SEQUENCE [LARGE SCALE GENOMIC DNA]</scope>
    <source>
        <strain evidence="4">98AG31 / pathotype 3-4-7</strain>
    </source>
</reference>
<protein>
    <recommendedName>
        <fullName evidence="5">Secreted protein</fullName>
    </recommendedName>
</protein>
<dbReference type="VEuPathDB" id="FungiDB:MELLADRAFT_103402"/>
<dbReference type="Proteomes" id="UP000001072">
    <property type="component" value="Unassembled WGS sequence"/>
</dbReference>
<dbReference type="AlphaFoldDB" id="F4RBC7"/>
<evidence type="ECO:0000256" key="2">
    <source>
        <dbReference type="SAM" id="SignalP"/>
    </source>
</evidence>
<dbReference type="HOGENOM" id="CLU_1740944_0_0_1"/>
<name>F4RBC7_MELLP</name>
<evidence type="ECO:0000313" key="3">
    <source>
        <dbReference type="EMBL" id="EGG10061.1"/>
    </source>
</evidence>
<evidence type="ECO:0000256" key="1">
    <source>
        <dbReference type="SAM" id="MobiDB-lite"/>
    </source>
</evidence>